<evidence type="ECO:0000256" key="1">
    <source>
        <dbReference type="ARBA" id="ARBA00004245"/>
    </source>
</evidence>
<keyword evidence="4 6" id="KW-0009">Actin-binding</keyword>
<proteinExistence type="inferred from homology"/>
<dbReference type="InterPro" id="IPR007204">
    <property type="entry name" value="ARPC3"/>
</dbReference>
<comment type="subunit">
    <text evidence="6">Component of the Arp2/3 complex.</text>
</comment>
<comment type="similarity">
    <text evidence="2 6">Belongs to the ARPC3 family.</text>
</comment>
<evidence type="ECO:0000256" key="4">
    <source>
        <dbReference type="ARBA" id="ARBA00023203"/>
    </source>
</evidence>
<dbReference type="PIRSF" id="PIRSF016315">
    <property type="entry name" value="ARP2/3_P21-Arc"/>
    <property type="match status" value="1"/>
</dbReference>
<name>A0ABQ8UT04_9EUKA</name>
<keyword evidence="5 6" id="KW-0206">Cytoskeleton</keyword>
<keyword evidence="3 6" id="KW-0963">Cytoplasm</keyword>
<evidence type="ECO:0000313" key="8">
    <source>
        <dbReference type="Proteomes" id="UP001141327"/>
    </source>
</evidence>
<evidence type="ECO:0000313" key="7">
    <source>
        <dbReference type="EMBL" id="KAJ4462264.1"/>
    </source>
</evidence>
<dbReference type="SUPFAM" id="SSF69060">
    <property type="entry name" value="Arp2/3 complex 21 kDa subunit ARPC3"/>
    <property type="match status" value="1"/>
</dbReference>
<protein>
    <recommendedName>
        <fullName evidence="6">Actin-related protein 2/3 complex subunit 3</fullName>
    </recommendedName>
</protein>
<sequence>MPPFHSIFNQNEKEPPKYPMACGMPILPLRASAQRGPAPVNAIEQDIVDEAINYYRANVLFRNFDLKGAADKVLIYLTLFITQALQRARPTKQECANTWSSLAIESFVLPGDGSFALAGYITAPAQQRELDTIRLYLQQLRAEVCVRLLEKIYPAPVPASPTSSAQVTFPDFRVSHPSKWWLQFAKHRFLNKAL</sequence>
<dbReference type="Proteomes" id="UP001141327">
    <property type="component" value="Unassembled WGS sequence"/>
</dbReference>
<comment type="caution">
    <text evidence="7">The sequence shown here is derived from an EMBL/GenBank/DDBJ whole genome shotgun (WGS) entry which is preliminary data.</text>
</comment>
<dbReference type="Gene3D" id="1.10.1760.10">
    <property type="entry name" value="Actin-related protein 2/3 complex subunit 3"/>
    <property type="match status" value="1"/>
</dbReference>
<evidence type="ECO:0000256" key="6">
    <source>
        <dbReference type="PIRNR" id="PIRNR016315"/>
    </source>
</evidence>
<evidence type="ECO:0000256" key="5">
    <source>
        <dbReference type="ARBA" id="ARBA00023212"/>
    </source>
</evidence>
<dbReference type="InterPro" id="IPR036753">
    <property type="entry name" value="ARPC3_sf"/>
</dbReference>
<evidence type="ECO:0000256" key="2">
    <source>
        <dbReference type="ARBA" id="ARBA00010856"/>
    </source>
</evidence>
<keyword evidence="8" id="KW-1185">Reference proteome</keyword>
<organism evidence="7 8">
    <name type="scientific">Paratrimastix pyriformis</name>
    <dbReference type="NCBI Taxonomy" id="342808"/>
    <lineage>
        <taxon>Eukaryota</taxon>
        <taxon>Metamonada</taxon>
        <taxon>Preaxostyla</taxon>
        <taxon>Paratrimastigidae</taxon>
        <taxon>Paratrimastix</taxon>
    </lineage>
</organism>
<dbReference type="Pfam" id="PF04062">
    <property type="entry name" value="P21-Arc"/>
    <property type="match status" value="1"/>
</dbReference>
<comment type="function">
    <text evidence="6">Functions as component of the Arp2/3 complex which is involved in regulation of actin polymerization and together with an activating nucleation-promoting factor (NPF) mediates the formation of branched actin networks.</text>
</comment>
<reference evidence="7" key="1">
    <citation type="journal article" date="2022" name="bioRxiv">
        <title>Genomics of Preaxostyla Flagellates Illuminates Evolutionary Transitions and the Path Towards Mitochondrial Loss.</title>
        <authorList>
            <person name="Novak L.V.F."/>
            <person name="Treitli S.C."/>
            <person name="Pyrih J."/>
            <person name="Halakuc P."/>
            <person name="Pipaliya S.V."/>
            <person name="Vacek V."/>
            <person name="Brzon O."/>
            <person name="Soukal P."/>
            <person name="Eme L."/>
            <person name="Dacks J.B."/>
            <person name="Karnkowska A."/>
            <person name="Elias M."/>
            <person name="Hampl V."/>
        </authorList>
    </citation>
    <scope>NUCLEOTIDE SEQUENCE</scope>
    <source>
        <strain evidence="7">RCP-MX</strain>
    </source>
</reference>
<dbReference type="PANTHER" id="PTHR12391">
    <property type="entry name" value="ARP2/3 COMPLEX 21 KD SUBUNIT"/>
    <property type="match status" value="1"/>
</dbReference>
<accession>A0ABQ8UT04</accession>
<evidence type="ECO:0000256" key="3">
    <source>
        <dbReference type="ARBA" id="ARBA00022490"/>
    </source>
</evidence>
<dbReference type="EMBL" id="JAPMOS010000003">
    <property type="protein sequence ID" value="KAJ4462264.1"/>
    <property type="molecule type" value="Genomic_DNA"/>
</dbReference>
<comment type="subcellular location">
    <subcellularLocation>
        <location evidence="1 6">Cytoplasm</location>
        <location evidence="1 6">Cytoskeleton</location>
    </subcellularLocation>
</comment>
<gene>
    <name evidence="7" type="ORF">PAPYR_854</name>
</gene>